<proteinExistence type="predicted"/>
<dbReference type="InterPro" id="IPR050342">
    <property type="entry name" value="HMGB"/>
</dbReference>
<keyword evidence="8" id="KW-0010">Activator</keyword>
<dbReference type="FunFam" id="1.10.30.10:FF:000043">
    <property type="entry name" value="Transcription factor A, mitochondrial"/>
    <property type="match status" value="1"/>
</dbReference>
<evidence type="ECO:0000256" key="11">
    <source>
        <dbReference type="ARBA" id="ARBA00040582"/>
    </source>
</evidence>
<evidence type="ECO:0000256" key="6">
    <source>
        <dbReference type="ARBA" id="ARBA00023125"/>
    </source>
</evidence>
<dbReference type="PROSITE" id="PS50118">
    <property type="entry name" value="HMG_BOX_2"/>
    <property type="match status" value="2"/>
</dbReference>
<comment type="function">
    <text evidence="12">Binds to the mitochondrial light strand promoter and functions in mitochondrial transcription regulation. Component of the mitochondrial transcription initiation complex, composed at least of TFB2M, TFAM and POLRMT that is required for basal transcription of mitochondrial DNA. In this complex, TFAM recruits POLRMT to a specific promoter whereas TFB2M induces structural changes in POLRMT to enable promoter opening and trapping of the DNA non-template strand. Required for accurate and efficient promoter recognition by the mitochondrial RNA polymerase. Promotes transcription initiation from the HSP1 and the light strand promoter by binding immediately upstream of transcriptional start sites. Is able to unwind DNA. Bends the mitochondrial light strand promoter DNA into a U-turn shape via its HMG boxes. Required for maintenance of normal levels of mitochondrial DNA. May play a role in organizing and compacting mitochondrial DNA.</text>
</comment>
<feature type="non-terminal residue" evidence="18">
    <location>
        <position position="229"/>
    </location>
</feature>
<dbReference type="Gene3D" id="1.10.30.10">
    <property type="entry name" value="High mobility group box domain"/>
    <property type="match status" value="2"/>
</dbReference>
<dbReference type="SMART" id="SM00398">
    <property type="entry name" value="HMG"/>
    <property type="match status" value="2"/>
</dbReference>
<dbReference type="GO" id="GO:0003677">
    <property type="term" value="F:DNA binding"/>
    <property type="evidence" value="ECO:0007669"/>
    <property type="project" value="UniProtKB-UniRule"/>
</dbReference>
<evidence type="ECO:0000256" key="1">
    <source>
        <dbReference type="ARBA" id="ARBA00004436"/>
    </source>
</evidence>
<keyword evidence="6 14" id="KW-0238">DNA-binding</keyword>
<keyword evidence="15" id="KW-0175">Coiled coil</keyword>
<evidence type="ECO:0000256" key="8">
    <source>
        <dbReference type="ARBA" id="ARBA00023159"/>
    </source>
</evidence>
<evidence type="ECO:0000313" key="18">
    <source>
        <dbReference type="EMBL" id="NWH57100.1"/>
    </source>
</evidence>
<feature type="compositionally biased region" description="Basic residues" evidence="16">
    <location>
        <begin position="215"/>
        <end position="229"/>
    </location>
</feature>
<evidence type="ECO:0000256" key="5">
    <source>
        <dbReference type="ARBA" id="ARBA00023015"/>
    </source>
</evidence>
<dbReference type="GO" id="GO:0005634">
    <property type="term" value="C:nucleus"/>
    <property type="evidence" value="ECO:0007669"/>
    <property type="project" value="UniProtKB-UniRule"/>
</dbReference>
<keyword evidence="7" id="KW-0496">Mitochondrion</keyword>
<evidence type="ECO:0000256" key="3">
    <source>
        <dbReference type="ARBA" id="ARBA00022737"/>
    </source>
</evidence>
<dbReference type="OrthoDB" id="5550281at2759"/>
<feature type="non-terminal residue" evidence="18">
    <location>
        <position position="1"/>
    </location>
</feature>
<dbReference type="EMBL" id="VWPV01003862">
    <property type="protein sequence ID" value="NWH57100.1"/>
    <property type="molecule type" value="Genomic_DNA"/>
</dbReference>
<keyword evidence="14" id="KW-0539">Nucleus</keyword>
<dbReference type="GO" id="GO:0006357">
    <property type="term" value="P:regulation of transcription by RNA polymerase II"/>
    <property type="evidence" value="ECO:0007669"/>
    <property type="project" value="TreeGrafter"/>
</dbReference>
<evidence type="ECO:0000256" key="7">
    <source>
        <dbReference type="ARBA" id="ARBA00023128"/>
    </source>
</evidence>
<dbReference type="InterPro" id="IPR036910">
    <property type="entry name" value="HMG_box_dom_sf"/>
</dbReference>
<keyword evidence="4" id="KW-0809">Transit peptide</keyword>
<comment type="subunit">
    <text evidence="13">Monomer; binds DNA as a monomer. Homodimer. Component of the mitochondrial transcription initiation complex, composed at least of TFB2M, TFAM and POLRMT. In this complex TFAM recruits POLRMT to the promoter whereas TFB2M induces structural changes in POLRMT to enable promoter opening and trapping of the DNA non-template strand. Upon metabolic stress, forms a complex composed of FOXO3, SIRT3, TFAM and POLRMT. Interacts with TFB1M and TFB2M. Interacts with CLPX; this enhances DNA-binding.</text>
</comment>
<feature type="region of interest" description="Disordered" evidence="16">
    <location>
        <begin position="188"/>
        <end position="229"/>
    </location>
</feature>
<name>A0A7K4IW04_GEOCA</name>
<keyword evidence="19" id="KW-1185">Reference proteome</keyword>
<evidence type="ECO:0000256" key="2">
    <source>
        <dbReference type="ARBA" id="ARBA00022553"/>
    </source>
</evidence>
<dbReference type="GO" id="GO:0042645">
    <property type="term" value="C:mitochondrial nucleoid"/>
    <property type="evidence" value="ECO:0007669"/>
    <property type="project" value="UniProtKB-SubCell"/>
</dbReference>
<protein>
    <recommendedName>
        <fullName evidence="11">Transcription factor A, mitochondrial</fullName>
    </recommendedName>
</protein>
<reference evidence="18 19" key="1">
    <citation type="submission" date="2019-09" db="EMBL/GenBank/DDBJ databases">
        <title>Bird 10,000 Genomes (B10K) Project - Family phase.</title>
        <authorList>
            <person name="Zhang G."/>
        </authorList>
    </citation>
    <scope>NUCLEOTIDE SEQUENCE [LARGE SCALE GENOMIC DNA]</scope>
    <source>
        <strain evidence="18">B10K-CU-031-07</strain>
        <tissue evidence="18">Muscle</tissue>
    </source>
</reference>
<comment type="caution">
    <text evidence="18">The sequence shown here is derived from an EMBL/GenBank/DDBJ whole genome shotgun (WGS) entry which is preliminary data.</text>
</comment>
<feature type="DNA-binding region" description="HMG box" evidence="14">
    <location>
        <begin position="114"/>
        <end position="178"/>
    </location>
</feature>
<evidence type="ECO:0000256" key="9">
    <source>
        <dbReference type="ARBA" id="ARBA00023163"/>
    </source>
</evidence>
<evidence type="ECO:0000256" key="14">
    <source>
        <dbReference type="PROSITE-ProRule" id="PRU00267"/>
    </source>
</evidence>
<feature type="DNA-binding region" description="HMG box" evidence="14">
    <location>
        <begin position="9"/>
        <end position="77"/>
    </location>
</feature>
<accession>A0A7K4IW04</accession>
<keyword evidence="5" id="KW-0805">Transcription regulation</keyword>
<evidence type="ECO:0000256" key="13">
    <source>
        <dbReference type="ARBA" id="ARBA00046467"/>
    </source>
</evidence>
<dbReference type="SUPFAM" id="SSF47095">
    <property type="entry name" value="HMG-box"/>
    <property type="match status" value="2"/>
</dbReference>
<gene>
    <name evidence="18" type="primary">Tfam</name>
    <name evidence="18" type="ORF">GEOCAL_R09471</name>
</gene>
<feature type="domain" description="HMG box" evidence="17">
    <location>
        <begin position="9"/>
        <end position="77"/>
    </location>
</feature>
<comment type="subcellular location">
    <subcellularLocation>
        <location evidence="1">Mitochondrion matrix</location>
        <location evidence="1">Mitochondrion nucleoid</location>
    </subcellularLocation>
</comment>
<feature type="coiled-coil region" evidence="15">
    <location>
        <begin position="160"/>
        <end position="187"/>
    </location>
</feature>
<feature type="domain" description="HMG box" evidence="17">
    <location>
        <begin position="114"/>
        <end position="178"/>
    </location>
</feature>
<dbReference type="Pfam" id="PF00505">
    <property type="entry name" value="HMG_box"/>
    <property type="match status" value="2"/>
</dbReference>
<dbReference type="Proteomes" id="UP000531151">
    <property type="component" value="Unassembled WGS sequence"/>
</dbReference>
<evidence type="ECO:0000256" key="12">
    <source>
        <dbReference type="ARBA" id="ARBA00045216"/>
    </source>
</evidence>
<evidence type="ECO:0000256" key="4">
    <source>
        <dbReference type="ARBA" id="ARBA00022946"/>
    </source>
</evidence>
<keyword evidence="10" id="KW-1135">Mitochondrion nucleoid</keyword>
<organism evidence="18 19">
    <name type="scientific">Geococcyx californianus</name>
    <name type="common">Greater roadrunner</name>
    <name type="synonym">Saurothera californiana</name>
    <dbReference type="NCBI Taxonomy" id="8947"/>
    <lineage>
        <taxon>Eukaryota</taxon>
        <taxon>Metazoa</taxon>
        <taxon>Chordata</taxon>
        <taxon>Craniata</taxon>
        <taxon>Vertebrata</taxon>
        <taxon>Euteleostomi</taxon>
        <taxon>Archelosauria</taxon>
        <taxon>Archosauria</taxon>
        <taxon>Dinosauria</taxon>
        <taxon>Saurischia</taxon>
        <taxon>Theropoda</taxon>
        <taxon>Coelurosauria</taxon>
        <taxon>Aves</taxon>
        <taxon>Neognathae</taxon>
        <taxon>Neoaves</taxon>
        <taxon>Otidimorphae</taxon>
        <taxon>Cuculiformes</taxon>
        <taxon>Neomorphidae</taxon>
        <taxon>Geococcyx</taxon>
    </lineage>
</organism>
<dbReference type="PANTHER" id="PTHR48112">
    <property type="entry name" value="HIGH MOBILITY GROUP PROTEIN DSP1"/>
    <property type="match status" value="1"/>
</dbReference>
<keyword evidence="9" id="KW-0804">Transcription</keyword>
<evidence type="ECO:0000259" key="17">
    <source>
        <dbReference type="PROSITE" id="PS50118"/>
    </source>
</evidence>
<evidence type="ECO:0000256" key="10">
    <source>
        <dbReference type="ARBA" id="ARBA00023271"/>
    </source>
</evidence>
<dbReference type="PANTHER" id="PTHR48112:SF36">
    <property type="entry name" value="TRANSCRIPTION FACTOR A, MITOCHONDRIAL"/>
    <property type="match status" value="1"/>
</dbReference>
<evidence type="ECO:0000313" key="19">
    <source>
        <dbReference type="Proteomes" id="UP000531151"/>
    </source>
</evidence>
<sequence length="229" mass="26644">RGISSEQRPRRPLTAYFRFLKETRPAFRERHPEMSNMELVKKIAGAWKELPASQKQVYEEARKTDWQRYGEQLAAYKAQLTPAQVAALKEERKKRLAKRRSFRAKRELTVLGKPKRPRSGFNIFVSENFRESEGVSPVAKLKKLFDAWRKMSDSQKQPYLQLAEDDKVRYENEIKSWESKMVELGREDLIRSKKQSPKKKTAETAKQTGAAKSSSHGKKGKSKLKKSEE</sequence>
<keyword evidence="2" id="KW-0597">Phosphoprotein</keyword>
<dbReference type="AlphaFoldDB" id="A0A7K4IW04"/>
<evidence type="ECO:0000256" key="16">
    <source>
        <dbReference type="SAM" id="MobiDB-lite"/>
    </source>
</evidence>
<evidence type="ECO:0000256" key="15">
    <source>
        <dbReference type="SAM" id="Coils"/>
    </source>
</evidence>
<dbReference type="InterPro" id="IPR009071">
    <property type="entry name" value="HMG_box_dom"/>
</dbReference>
<keyword evidence="3" id="KW-0677">Repeat</keyword>